<gene>
    <name evidence="2" type="ORF">METZ01_LOCUS218517</name>
</gene>
<keyword evidence="1" id="KW-0472">Membrane</keyword>
<keyword evidence="1" id="KW-1133">Transmembrane helix</keyword>
<dbReference type="AlphaFoldDB" id="A0A382FTT1"/>
<reference evidence="2" key="1">
    <citation type="submission" date="2018-05" db="EMBL/GenBank/DDBJ databases">
        <authorList>
            <person name="Lanie J.A."/>
            <person name="Ng W.-L."/>
            <person name="Kazmierczak K.M."/>
            <person name="Andrzejewski T.M."/>
            <person name="Davidsen T.M."/>
            <person name="Wayne K.J."/>
            <person name="Tettelin H."/>
            <person name="Glass J.I."/>
            <person name="Rusch D."/>
            <person name="Podicherti R."/>
            <person name="Tsui H.-C.T."/>
            <person name="Winkler M.E."/>
        </authorList>
    </citation>
    <scope>NUCLEOTIDE SEQUENCE</scope>
</reference>
<feature type="non-terminal residue" evidence="2">
    <location>
        <position position="89"/>
    </location>
</feature>
<organism evidence="2">
    <name type="scientific">marine metagenome</name>
    <dbReference type="NCBI Taxonomy" id="408172"/>
    <lineage>
        <taxon>unclassified sequences</taxon>
        <taxon>metagenomes</taxon>
        <taxon>ecological metagenomes</taxon>
    </lineage>
</organism>
<protein>
    <submittedName>
        <fullName evidence="2">Uncharacterized protein</fullName>
    </submittedName>
</protein>
<accession>A0A382FTT1</accession>
<keyword evidence="1" id="KW-0812">Transmembrane</keyword>
<dbReference type="EMBL" id="UINC01051470">
    <property type="protein sequence ID" value="SVB65663.1"/>
    <property type="molecule type" value="Genomic_DNA"/>
</dbReference>
<evidence type="ECO:0000256" key="1">
    <source>
        <dbReference type="SAM" id="Phobius"/>
    </source>
</evidence>
<sequence>MPKNFFQILVVFIIFCIGIFVISQKHKEINELNNQLLTKEKSIIELDQINKEHQKLILAKEGNIIDLQNKITELDQINKEHQKINRELE</sequence>
<name>A0A382FTT1_9ZZZZ</name>
<feature type="transmembrane region" description="Helical" evidence="1">
    <location>
        <begin position="6"/>
        <end position="23"/>
    </location>
</feature>
<evidence type="ECO:0000313" key="2">
    <source>
        <dbReference type="EMBL" id="SVB65663.1"/>
    </source>
</evidence>
<proteinExistence type="predicted"/>